<dbReference type="PANTHER" id="PTHR47976">
    <property type="entry name" value="G-TYPE LECTIN S-RECEPTOR-LIKE SERINE/THREONINE-PROTEIN KINASE SD2-5"/>
    <property type="match status" value="1"/>
</dbReference>
<reference evidence="23" key="1">
    <citation type="submission" date="2025-05" db="UniProtKB">
        <authorList>
            <consortium name="RefSeq"/>
        </authorList>
    </citation>
    <scope>NUCLEOTIDE SEQUENCE [LARGE SCALE GENOMIC DNA]</scope>
</reference>
<evidence type="ECO:0000256" key="1">
    <source>
        <dbReference type="ARBA" id="ARBA00004167"/>
    </source>
</evidence>
<feature type="transmembrane region" description="Helical" evidence="19">
    <location>
        <begin position="447"/>
        <end position="470"/>
    </location>
</feature>
<dbReference type="PROSITE" id="PS50948">
    <property type="entry name" value="PAN"/>
    <property type="match status" value="1"/>
</dbReference>
<keyword evidence="6" id="KW-0732">Signal</keyword>
<dbReference type="InterPro" id="IPR001480">
    <property type="entry name" value="Bulb-type_lectin_dom"/>
</dbReference>
<evidence type="ECO:0000259" key="22">
    <source>
        <dbReference type="PROSITE" id="PS50948"/>
    </source>
</evidence>
<evidence type="ECO:0000259" key="21">
    <source>
        <dbReference type="PROSITE" id="PS50927"/>
    </source>
</evidence>
<sequence>MANSALRYRHFIPVVATLPFLLSVAFAFATATAHTPINISLGASLTPNTATNSSWLSPSGVFAFGFYQRDHGYAVGVFLPRTPRKIPVWTSNRDHPPVPINSTLRFTTDGRLVLQSAEAQETSVAILTDFAVSASMLDTGNFVLYNSRRDVIWQTFDSPTDTLLAGQHLSAGQQLFSSASESDQSTGIFRLNMQKDGNLVQYPVDTPDTASYAYWEAGTGGAGDNVTLYLDNDGFLYLLNTTGKYLKNITTSRGPPKEGMFYLMRIDTDGIFRLYSYNATPDLSEIWRSSEDKCSPKGLCGLNGFCAMNDQIAECKCLPGFVPVNQGNWTSGCERNFSAESCTRMDAATGYTTPAVSNTVWEDAAYAVLTFSTNEECQKACLQDCNCEAVIYEEQSCRKQRLPLRYGRRDLSNANVLFIKVGETGSKENGTNGFMPEGKKRPSQRDILVAIASSTAFALVTLAVSGFIVYRYRVRLYEVLPKEGSSRMIENISPRSFTYEELKRVTKDFAQEIGKGAFGTVYKGTLLNSLEDVAVKKLEKVSSDGESEFQTEVKIIGRTHHRSLVQLLGYCLDGADRLLVYEYMSNGSLADLLFTPEKQPCWDEKMGIARNIARGLLYLHEECKTQIIHCDIKPQNILIDECRQAKISDFGLSKLLKPDQTNTMTGIRGTRGYVAPEWHKNLPVTVKADVYSFGIVLLEIICCRRSVDWSLPDDEAILEEWVYSCFLARELEKLVNDESIDRRQLERLVKVALWCILEEPSLRPSMRKVLLMLEGTVDIPMPPCPTSFLSAI</sequence>
<dbReference type="InterPro" id="IPR036426">
    <property type="entry name" value="Bulb-type_lectin_dom_sf"/>
</dbReference>
<evidence type="ECO:0000256" key="12">
    <source>
        <dbReference type="ARBA" id="ARBA00023157"/>
    </source>
</evidence>
<evidence type="ECO:0000256" key="17">
    <source>
        <dbReference type="PIRNR" id="PIRNR000641"/>
    </source>
</evidence>
<dbReference type="Pfam" id="PF01453">
    <property type="entry name" value="B_lectin"/>
    <property type="match status" value="1"/>
</dbReference>
<evidence type="ECO:0000256" key="9">
    <source>
        <dbReference type="ARBA" id="ARBA00022840"/>
    </source>
</evidence>
<dbReference type="PROSITE" id="PS50011">
    <property type="entry name" value="PROTEIN_KINASE_DOM"/>
    <property type="match status" value="1"/>
</dbReference>
<organism evidence="23 24">
    <name type="scientific">Rhodamnia argentea</name>
    <dbReference type="NCBI Taxonomy" id="178133"/>
    <lineage>
        <taxon>Eukaryota</taxon>
        <taxon>Viridiplantae</taxon>
        <taxon>Streptophyta</taxon>
        <taxon>Embryophyta</taxon>
        <taxon>Tracheophyta</taxon>
        <taxon>Spermatophyta</taxon>
        <taxon>Magnoliopsida</taxon>
        <taxon>eudicotyledons</taxon>
        <taxon>Gunneridae</taxon>
        <taxon>Pentapetalae</taxon>
        <taxon>rosids</taxon>
        <taxon>malvids</taxon>
        <taxon>Myrtales</taxon>
        <taxon>Myrtaceae</taxon>
        <taxon>Myrtoideae</taxon>
        <taxon>Myrteae</taxon>
        <taxon>Australasian group</taxon>
        <taxon>Rhodamnia</taxon>
    </lineage>
</organism>
<protein>
    <recommendedName>
        <fullName evidence="17">Receptor-like serine/threonine-protein kinase</fullName>
        <ecNumber evidence="17">2.7.11.1</ecNumber>
    </recommendedName>
</protein>
<accession>A0A8B8N8C0</accession>
<dbReference type="GO" id="GO:0016020">
    <property type="term" value="C:membrane"/>
    <property type="evidence" value="ECO:0007669"/>
    <property type="project" value="UniProtKB-SubCell"/>
</dbReference>
<dbReference type="Proteomes" id="UP000827889">
    <property type="component" value="Chromosome 1"/>
</dbReference>
<dbReference type="Gene3D" id="2.90.10.10">
    <property type="entry name" value="Bulb-type lectin domain"/>
    <property type="match status" value="2"/>
</dbReference>
<dbReference type="GO" id="GO:0004674">
    <property type="term" value="F:protein serine/threonine kinase activity"/>
    <property type="evidence" value="ECO:0007669"/>
    <property type="project" value="UniProtKB-KW"/>
</dbReference>
<evidence type="ECO:0000256" key="14">
    <source>
        <dbReference type="ARBA" id="ARBA00023180"/>
    </source>
</evidence>
<evidence type="ECO:0000256" key="2">
    <source>
        <dbReference type="ARBA" id="ARBA00022527"/>
    </source>
</evidence>
<dbReference type="InterPro" id="IPR000858">
    <property type="entry name" value="S_locus_glycoprot_dom"/>
</dbReference>
<evidence type="ECO:0000313" key="23">
    <source>
        <dbReference type="Proteomes" id="UP000827889"/>
    </source>
</evidence>
<evidence type="ECO:0000256" key="10">
    <source>
        <dbReference type="ARBA" id="ARBA00022989"/>
    </source>
</evidence>
<feature type="domain" description="Bulb-type lectin" evidence="21">
    <location>
        <begin position="160"/>
        <end position="287"/>
    </location>
</feature>
<dbReference type="GeneID" id="115731656"/>
<dbReference type="Gene3D" id="1.10.510.10">
    <property type="entry name" value="Transferase(Phosphotransferase) domain 1"/>
    <property type="match status" value="1"/>
</dbReference>
<dbReference type="InterPro" id="IPR017441">
    <property type="entry name" value="Protein_kinase_ATP_BS"/>
</dbReference>
<keyword evidence="9 17" id="KW-0067">ATP-binding</keyword>
<dbReference type="SUPFAM" id="SSF56112">
    <property type="entry name" value="Protein kinase-like (PK-like)"/>
    <property type="match status" value="1"/>
</dbReference>
<evidence type="ECO:0000256" key="3">
    <source>
        <dbReference type="ARBA" id="ARBA00022536"/>
    </source>
</evidence>
<keyword evidence="8 17" id="KW-0418">Kinase</keyword>
<dbReference type="InterPro" id="IPR003609">
    <property type="entry name" value="Pan_app"/>
</dbReference>
<feature type="domain" description="Apple" evidence="22">
    <location>
        <begin position="342"/>
        <end position="423"/>
    </location>
</feature>
<dbReference type="AlphaFoldDB" id="A0A8B8N8C0"/>
<keyword evidence="12" id="KW-1015">Disulfide bond</keyword>
<feature type="binding site" evidence="18">
    <location>
        <position position="537"/>
    </location>
    <ligand>
        <name>ATP</name>
        <dbReference type="ChEBI" id="CHEBI:30616"/>
    </ligand>
</feature>
<evidence type="ECO:0000256" key="8">
    <source>
        <dbReference type="ARBA" id="ARBA00022777"/>
    </source>
</evidence>
<comment type="similarity">
    <text evidence="17">Belongs to the protein kinase superfamily. Ser/Thr protein kinase family.</text>
</comment>
<dbReference type="PROSITE" id="PS00107">
    <property type="entry name" value="PROTEIN_KINASE_ATP"/>
    <property type="match status" value="1"/>
</dbReference>
<keyword evidence="10 19" id="KW-1133">Transmembrane helix</keyword>
<dbReference type="InterPro" id="IPR000719">
    <property type="entry name" value="Prot_kinase_dom"/>
</dbReference>
<evidence type="ECO:0000256" key="6">
    <source>
        <dbReference type="ARBA" id="ARBA00022729"/>
    </source>
</evidence>
<reference evidence="24" key="2">
    <citation type="submission" date="2025-08" db="UniProtKB">
        <authorList>
            <consortium name="RefSeq"/>
        </authorList>
    </citation>
    <scope>IDENTIFICATION</scope>
    <source>
        <tissue evidence="24">Leaf</tissue>
    </source>
</reference>
<proteinExistence type="inferred from homology"/>
<dbReference type="InterPro" id="IPR024171">
    <property type="entry name" value="SRK-like_kinase"/>
</dbReference>
<comment type="catalytic activity">
    <reaction evidence="15 17">
        <text>L-threonyl-[protein] + ATP = O-phospho-L-threonyl-[protein] + ADP + H(+)</text>
        <dbReference type="Rhea" id="RHEA:46608"/>
        <dbReference type="Rhea" id="RHEA-COMP:11060"/>
        <dbReference type="Rhea" id="RHEA-COMP:11605"/>
        <dbReference type="ChEBI" id="CHEBI:15378"/>
        <dbReference type="ChEBI" id="CHEBI:30013"/>
        <dbReference type="ChEBI" id="CHEBI:30616"/>
        <dbReference type="ChEBI" id="CHEBI:61977"/>
        <dbReference type="ChEBI" id="CHEBI:456216"/>
        <dbReference type="EC" id="2.7.11.1"/>
    </reaction>
</comment>
<evidence type="ECO:0000313" key="24">
    <source>
        <dbReference type="RefSeq" id="XP_030518189.2"/>
    </source>
</evidence>
<dbReference type="InterPro" id="IPR008271">
    <property type="entry name" value="Ser/Thr_kinase_AS"/>
</dbReference>
<evidence type="ECO:0000256" key="15">
    <source>
        <dbReference type="ARBA" id="ARBA00047899"/>
    </source>
</evidence>
<feature type="domain" description="Bulb-type lectin" evidence="21">
    <location>
        <begin position="41"/>
        <end position="157"/>
    </location>
</feature>
<keyword evidence="5 19" id="KW-0812">Transmembrane</keyword>
<dbReference type="EC" id="2.7.11.1" evidence="17"/>
<dbReference type="InterPro" id="IPR051343">
    <property type="entry name" value="G-type_lectin_kinases/EP1-like"/>
</dbReference>
<evidence type="ECO:0000256" key="16">
    <source>
        <dbReference type="ARBA" id="ARBA00048679"/>
    </source>
</evidence>
<keyword evidence="2 17" id="KW-0723">Serine/threonine-protein kinase</keyword>
<name>A0A8B8N8C0_9MYRT</name>
<dbReference type="SMART" id="SM00108">
    <property type="entry name" value="B_lectin"/>
    <property type="match status" value="2"/>
</dbReference>
<comment type="subcellular location">
    <subcellularLocation>
        <location evidence="1">Membrane</location>
        <topology evidence="1">Single-pass membrane protein</topology>
    </subcellularLocation>
</comment>
<dbReference type="Pfam" id="PF00069">
    <property type="entry name" value="Pkinase"/>
    <property type="match status" value="1"/>
</dbReference>
<keyword evidence="13" id="KW-0675">Receptor</keyword>
<evidence type="ECO:0000256" key="7">
    <source>
        <dbReference type="ARBA" id="ARBA00022741"/>
    </source>
</evidence>
<dbReference type="Pfam" id="PF00954">
    <property type="entry name" value="S_locus_glycop"/>
    <property type="match status" value="1"/>
</dbReference>
<dbReference type="RefSeq" id="XP_030518189.2">
    <property type="nucleotide sequence ID" value="XM_030662329.2"/>
</dbReference>
<keyword evidence="14" id="KW-0325">Glycoprotein</keyword>
<evidence type="ECO:0000259" key="20">
    <source>
        <dbReference type="PROSITE" id="PS50011"/>
    </source>
</evidence>
<dbReference type="SUPFAM" id="SSF51110">
    <property type="entry name" value="alpha-D-mannose-specific plant lectins"/>
    <property type="match status" value="2"/>
</dbReference>
<feature type="domain" description="Protein kinase" evidence="20">
    <location>
        <begin position="507"/>
        <end position="789"/>
    </location>
</feature>
<evidence type="ECO:0000256" key="18">
    <source>
        <dbReference type="PROSITE-ProRule" id="PRU10141"/>
    </source>
</evidence>
<keyword evidence="4 17" id="KW-0808">Transferase</keyword>
<dbReference type="PANTHER" id="PTHR47976:SF7">
    <property type="entry name" value="RECEPTOR-LIKE SERINE_THREONINE-PROTEIN KINASE"/>
    <property type="match status" value="1"/>
</dbReference>
<dbReference type="KEGG" id="rarg:115731656"/>
<dbReference type="CDD" id="cd14066">
    <property type="entry name" value="STKc_IRAK"/>
    <property type="match status" value="1"/>
</dbReference>
<dbReference type="SMART" id="SM00220">
    <property type="entry name" value="S_TKc"/>
    <property type="match status" value="1"/>
</dbReference>
<keyword evidence="7 17" id="KW-0547">Nucleotide-binding</keyword>
<dbReference type="GO" id="GO:0048544">
    <property type="term" value="P:recognition of pollen"/>
    <property type="evidence" value="ECO:0007669"/>
    <property type="project" value="InterPro"/>
</dbReference>
<dbReference type="InterPro" id="IPR011009">
    <property type="entry name" value="Kinase-like_dom_sf"/>
</dbReference>
<dbReference type="GO" id="GO:0005524">
    <property type="term" value="F:ATP binding"/>
    <property type="evidence" value="ECO:0007669"/>
    <property type="project" value="UniProtKB-UniRule"/>
</dbReference>
<keyword evidence="23" id="KW-1185">Reference proteome</keyword>
<evidence type="ECO:0000256" key="13">
    <source>
        <dbReference type="ARBA" id="ARBA00023170"/>
    </source>
</evidence>
<evidence type="ECO:0000256" key="19">
    <source>
        <dbReference type="SAM" id="Phobius"/>
    </source>
</evidence>
<dbReference type="PIRSF" id="PIRSF000641">
    <property type="entry name" value="SRK"/>
    <property type="match status" value="1"/>
</dbReference>
<evidence type="ECO:0000256" key="4">
    <source>
        <dbReference type="ARBA" id="ARBA00022679"/>
    </source>
</evidence>
<dbReference type="GO" id="GO:0030246">
    <property type="term" value="F:carbohydrate binding"/>
    <property type="evidence" value="ECO:0007669"/>
    <property type="project" value="UniProtKB-KW"/>
</dbReference>
<dbReference type="PROSITE" id="PS00108">
    <property type="entry name" value="PROTEIN_KINASE_ST"/>
    <property type="match status" value="1"/>
</dbReference>
<evidence type="ECO:0000256" key="5">
    <source>
        <dbReference type="ARBA" id="ARBA00022692"/>
    </source>
</evidence>
<comment type="catalytic activity">
    <reaction evidence="16 17">
        <text>L-seryl-[protein] + ATP = O-phospho-L-seryl-[protein] + ADP + H(+)</text>
        <dbReference type="Rhea" id="RHEA:17989"/>
        <dbReference type="Rhea" id="RHEA-COMP:9863"/>
        <dbReference type="Rhea" id="RHEA-COMP:11604"/>
        <dbReference type="ChEBI" id="CHEBI:15378"/>
        <dbReference type="ChEBI" id="CHEBI:29999"/>
        <dbReference type="ChEBI" id="CHEBI:30616"/>
        <dbReference type="ChEBI" id="CHEBI:83421"/>
        <dbReference type="ChEBI" id="CHEBI:456216"/>
        <dbReference type="EC" id="2.7.11.1"/>
    </reaction>
</comment>
<keyword evidence="3" id="KW-0245">EGF-like domain</keyword>
<dbReference type="Gene3D" id="3.30.200.20">
    <property type="entry name" value="Phosphorylase Kinase, domain 1"/>
    <property type="match status" value="1"/>
</dbReference>
<keyword evidence="11 19" id="KW-0472">Membrane</keyword>
<dbReference type="PROSITE" id="PS50927">
    <property type="entry name" value="BULB_LECTIN"/>
    <property type="match status" value="2"/>
</dbReference>
<gene>
    <name evidence="24" type="primary">LOC115731656</name>
</gene>
<evidence type="ECO:0000256" key="11">
    <source>
        <dbReference type="ARBA" id="ARBA00023136"/>
    </source>
</evidence>